<reference evidence="3" key="2">
    <citation type="submission" date="2015-01" db="EMBL/GenBank/DDBJ databases">
        <title>Evolutionary Origins and Diversification of the Mycorrhizal Mutualists.</title>
        <authorList>
            <consortium name="DOE Joint Genome Institute"/>
            <consortium name="Mycorrhizal Genomics Consortium"/>
            <person name="Kohler A."/>
            <person name="Kuo A."/>
            <person name="Nagy L.G."/>
            <person name="Floudas D."/>
            <person name="Copeland A."/>
            <person name="Barry K.W."/>
            <person name="Cichocki N."/>
            <person name="Veneault-Fourrey C."/>
            <person name="LaButti K."/>
            <person name="Lindquist E.A."/>
            <person name="Lipzen A."/>
            <person name="Lundell T."/>
            <person name="Morin E."/>
            <person name="Murat C."/>
            <person name="Riley R."/>
            <person name="Ohm R."/>
            <person name="Sun H."/>
            <person name="Tunlid A."/>
            <person name="Henrissat B."/>
            <person name="Grigoriev I.V."/>
            <person name="Hibbett D.S."/>
            <person name="Martin F."/>
        </authorList>
    </citation>
    <scope>NUCLEOTIDE SEQUENCE [LARGE SCALE GENOMIC DNA]</scope>
    <source>
        <strain evidence="3">Zn</strain>
    </source>
</reference>
<dbReference type="Pfam" id="PF24137">
    <property type="entry name" value="DA_N"/>
    <property type="match status" value="1"/>
</dbReference>
<accession>A0A0C3D8P2</accession>
<dbReference type="Proteomes" id="UP000054321">
    <property type="component" value="Unassembled WGS sequence"/>
</dbReference>
<protein>
    <recommendedName>
        <fullName evidence="1">Diels-Alderase N-terminal domain-containing protein</fullName>
    </recommendedName>
</protein>
<feature type="non-terminal residue" evidence="2">
    <location>
        <position position="76"/>
    </location>
</feature>
<evidence type="ECO:0000313" key="3">
    <source>
        <dbReference type="Proteomes" id="UP000054321"/>
    </source>
</evidence>
<dbReference type="AlphaFoldDB" id="A0A0C3D8P2"/>
<proteinExistence type="predicted"/>
<evidence type="ECO:0000259" key="1">
    <source>
        <dbReference type="Pfam" id="PF24137"/>
    </source>
</evidence>
<gene>
    <name evidence="2" type="ORF">OIDMADRAFT_20048</name>
</gene>
<dbReference type="HOGENOM" id="CLU_2661268_0_0_1"/>
<evidence type="ECO:0000313" key="2">
    <source>
        <dbReference type="EMBL" id="KIM98297.1"/>
    </source>
</evidence>
<keyword evidence="3" id="KW-1185">Reference proteome</keyword>
<name>A0A0C3D8P2_OIDMZ</name>
<sequence>MDLMVEKLTSGPNDTSYDWWYFDAVSASLTNESTVLEFLESGPQGFASLSTADLFVLVSGSFRNGTIFSYAKVATV</sequence>
<organism evidence="2 3">
    <name type="scientific">Oidiodendron maius (strain Zn)</name>
    <dbReference type="NCBI Taxonomy" id="913774"/>
    <lineage>
        <taxon>Eukaryota</taxon>
        <taxon>Fungi</taxon>
        <taxon>Dikarya</taxon>
        <taxon>Ascomycota</taxon>
        <taxon>Pezizomycotina</taxon>
        <taxon>Leotiomycetes</taxon>
        <taxon>Leotiomycetes incertae sedis</taxon>
        <taxon>Myxotrichaceae</taxon>
        <taxon>Oidiodendron</taxon>
    </lineage>
</organism>
<reference evidence="2 3" key="1">
    <citation type="submission" date="2014-04" db="EMBL/GenBank/DDBJ databases">
        <authorList>
            <consortium name="DOE Joint Genome Institute"/>
            <person name="Kuo A."/>
            <person name="Martino E."/>
            <person name="Perotto S."/>
            <person name="Kohler A."/>
            <person name="Nagy L.G."/>
            <person name="Floudas D."/>
            <person name="Copeland A."/>
            <person name="Barry K.W."/>
            <person name="Cichocki N."/>
            <person name="Veneault-Fourrey C."/>
            <person name="LaButti K."/>
            <person name="Lindquist E.A."/>
            <person name="Lipzen A."/>
            <person name="Lundell T."/>
            <person name="Morin E."/>
            <person name="Murat C."/>
            <person name="Sun H."/>
            <person name="Tunlid A."/>
            <person name="Henrissat B."/>
            <person name="Grigoriev I.V."/>
            <person name="Hibbett D.S."/>
            <person name="Martin F."/>
            <person name="Nordberg H.P."/>
            <person name="Cantor M.N."/>
            <person name="Hua S.X."/>
        </authorList>
    </citation>
    <scope>NUCLEOTIDE SEQUENCE [LARGE SCALE GENOMIC DNA]</scope>
    <source>
        <strain evidence="2 3">Zn</strain>
    </source>
</reference>
<dbReference type="EMBL" id="KN832880">
    <property type="protein sequence ID" value="KIM98297.1"/>
    <property type="molecule type" value="Genomic_DNA"/>
</dbReference>
<dbReference type="InterPro" id="IPR056402">
    <property type="entry name" value="DA_N"/>
</dbReference>
<feature type="domain" description="Diels-Alderase N-terminal" evidence="1">
    <location>
        <begin position="6"/>
        <end position="71"/>
    </location>
</feature>
<dbReference type="InParanoid" id="A0A0C3D8P2"/>